<dbReference type="KEGG" id="haq:DU484_05530"/>
<organism evidence="3 4">
    <name type="scientific">Haloplanus rubicundus</name>
    <dbReference type="NCBI Taxonomy" id="1547898"/>
    <lineage>
        <taxon>Archaea</taxon>
        <taxon>Methanobacteriati</taxon>
        <taxon>Methanobacteriota</taxon>
        <taxon>Stenosarchaea group</taxon>
        <taxon>Halobacteria</taxon>
        <taxon>Halobacteriales</taxon>
        <taxon>Haloferacaceae</taxon>
        <taxon>Haloplanus</taxon>
    </lineage>
</organism>
<name>A0A345EB03_9EURY</name>
<evidence type="ECO:0000259" key="2">
    <source>
        <dbReference type="Pfam" id="PF01471"/>
    </source>
</evidence>
<sequence>MTLTLGAEGDAVAELQDRLADRGYDVGPVDGSFGRRTREAVADLQHEHCLSPTGAVTAETAEELGLEVDAPEVEETRSQFARFVTRNPNYFGNRPSLDFEPVVEKIGDTRYESVTCVGYDPGTSQLEAVVSVERDAGYGGDVCTDGSVEYVRFFVDRDRDGNWEDVGVASTRVYDMPGPKPVDYAVSVELEQELDPCDSAVLPKVRAILSWSVEPPAGDETFRPVWGNRHEANIQLEPRAPTVGDLVDEDLLGSDLLDGVDLDASMPFDPPSPTPTQLLTAYEGTSVPAHRAGFGEFKRLLSGPIPSGPSGPSGPEGPTPPAPFPGPIPVPYPDGPQVDLPEGLAPDLDDLVDDLFDTAGNTSYEELDCVGFRRGLLTGLLTIKRPSGYSGGLCTAGSPEYVAFWEKPASGGTWTHVGTGSVTVHDIPGLPSDGLQYAVHLPADLSHHRQPCDEGPSLVTIRAVVSWNRKPPSNDPNFVPTWGNRHETLVQVPPGPDPGEGLLEVGTLGNVVPTDIEQSTGNPTTGTATGPLVSSGGSVNATEASFGGRVTITGRPDGISPSASGPNSLKYRISVKPHDAPDSAYRPLTNEFRVATYANPGTFQPMTVDGDGFYTYVPGVKQHLLAVWHTSDDGVYDLQIEAKRGDGSPVDAAAITYPDGTTESEAVIRLDNTAPDAELDITEVVPGGSGTPESADECGFFTVGDTVRGTFTADDEHFRAGPTGWAPYRFQVHPGGPAGGATPTERTPGGSTTVRARGGGDGHWTLDTSGMQSCGYIVDLDVADNVIVNNNYRGHRAGDSEGFCLLEPGQEVVSDEEGEGDGDGA</sequence>
<dbReference type="Gene3D" id="1.10.101.10">
    <property type="entry name" value="PGBD-like superfamily/PGBD"/>
    <property type="match status" value="1"/>
</dbReference>
<dbReference type="InterPro" id="IPR002477">
    <property type="entry name" value="Peptidoglycan-bd-like"/>
</dbReference>
<dbReference type="Pfam" id="PF01471">
    <property type="entry name" value="PG_binding_1"/>
    <property type="match status" value="1"/>
</dbReference>
<feature type="compositionally biased region" description="Pro residues" evidence="1">
    <location>
        <begin position="315"/>
        <end position="334"/>
    </location>
</feature>
<feature type="region of interest" description="Disordered" evidence="1">
    <location>
        <begin position="516"/>
        <end position="541"/>
    </location>
</feature>
<gene>
    <name evidence="3" type="ORF">DU484_05530</name>
</gene>
<feature type="region of interest" description="Disordered" evidence="1">
    <location>
        <begin position="300"/>
        <end position="344"/>
    </location>
</feature>
<feature type="domain" description="Peptidoglycan binding-like" evidence="2">
    <location>
        <begin position="9"/>
        <end position="63"/>
    </location>
</feature>
<dbReference type="AlphaFoldDB" id="A0A345EB03"/>
<dbReference type="SUPFAM" id="SSF47090">
    <property type="entry name" value="PGBD-like"/>
    <property type="match status" value="1"/>
</dbReference>
<evidence type="ECO:0000313" key="4">
    <source>
        <dbReference type="Proteomes" id="UP000252985"/>
    </source>
</evidence>
<feature type="compositionally biased region" description="Low complexity" evidence="1">
    <location>
        <begin position="520"/>
        <end position="531"/>
    </location>
</feature>
<accession>A0A345EB03</accession>
<dbReference type="InterPro" id="IPR036366">
    <property type="entry name" value="PGBDSf"/>
</dbReference>
<reference evidence="3 4" key="1">
    <citation type="submission" date="2018-07" db="EMBL/GenBank/DDBJ databases">
        <title>Genome sequences of Haloplanus sp. CBA1112.</title>
        <authorList>
            <person name="Kim Y.B."/>
            <person name="Roh S.W."/>
        </authorList>
    </citation>
    <scope>NUCLEOTIDE SEQUENCE [LARGE SCALE GENOMIC DNA]</scope>
    <source>
        <strain evidence="3 4">CBA1112</strain>
    </source>
</reference>
<evidence type="ECO:0000256" key="1">
    <source>
        <dbReference type="SAM" id="MobiDB-lite"/>
    </source>
</evidence>
<evidence type="ECO:0000313" key="3">
    <source>
        <dbReference type="EMBL" id="AXG09375.1"/>
    </source>
</evidence>
<dbReference type="EMBL" id="CP031148">
    <property type="protein sequence ID" value="AXG09375.1"/>
    <property type="molecule type" value="Genomic_DNA"/>
</dbReference>
<dbReference type="InterPro" id="IPR036365">
    <property type="entry name" value="PGBD-like_sf"/>
</dbReference>
<dbReference type="Proteomes" id="UP000252985">
    <property type="component" value="Chromosome"/>
</dbReference>
<protein>
    <submittedName>
        <fullName evidence="3">Peptidoglycan-binding protein</fullName>
    </submittedName>
</protein>
<proteinExistence type="predicted"/>